<dbReference type="EMBL" id="JAKOGI010000613">
    <property type="protein sequence ID" value="KAJ8432339.1"/>
    <property type="molecule type" value="Genomic_DNA"/>
</dbReference>
<accession>A0A9Q1JWP2</accession>
<keyword evidence="1" id="KW-0472">Membrane</keyword>
<name>A0A9Q1JWP2_9CARY</name>
<keyword evidence="1" id="KW-1133">Transmembrane helix</keyword>
<dbReference type="AlphaFoldDB" id="A0A9Q1JWP2"/>
<reference evidence="2" key="1">
    <citation type="submission" date="2022-04" db="EMBL/GenBank/DDBJ databases">
        <title>Carnegiea gigantea Genome sequencing and assembly v2.</title>
        <authorList>
            <person name="Copetti D."/>
            <person name="Sanderson M.J."/>
            <person name="Burquez A."/>
            <person name="Wojciechowski M.F."/>
        </authorList>
    </citation>
    <scope>NUCLEOTIDE SEQUENCE</scope>
    <source>
        <strain evidence="2">SGP5-SGP5p</strain>
        <tissue evidence="2">Aerial part</tissue>
    </source>
</reference>
<comment type="caution">
    <text evidence="2">The sequence shown here is derived from an EMBL/GenBank/DDBJ whole genome shotgun (WGS) entry which is preliminary data.</text>
</comment>
<protein>
    <submittedName>
        <fullName evidence="2">Uncharacterized protein</fullName>
    </submittedName>
</protein>
<sequence>MSDFRANSASLTKLFSSFPPANSSPPHRSVASFFSLSLSLYLSIPRCARRHKRSRRNGITTSHLVHFPLFCNHPSPSISPSTTLFSDLQYTRRKLSRSKPKHLQNWVEVVACIQHIQSRIEDTFELLFSNICFFLLMLIVCFDRFWEFLIMGFFLILRLPQNWDWFLLCLLESTSLQEHTGSE</sequence>
<feature type="transmembrane region" description="Helical" evidence="1">
    <location>
        <begin position="127"/>
        <end position="157"/>
    </location>
</feature>
<gene>
    <name evidence="2" type="ORF">Cgig2_020688</name>
</gene>
<keyword evidence="1" id="KW-0812">Transmembrane</keyword>
<evidence type="ECO:0000313" key="2">
    <source>
        <dbReference type="EMBL" id="KAJ8432339.1"/>
    </source>
</evidence>
<proteinExistence type="predicted"/>
<dbReference type="Proteomes" id="UP001153076">
    <property type="component" value="Unassembled WGS sequence"/>
</dbReference>
<evidence type="ECO:0000256" key="1">
    <source>
        <dbReference type="SAM" id="Phobius"/>
    </source>
</evidence>
<evidence type="ECO:0000313" key="3">
    <source>
        <dbReference type="Proteomes" id="UP001153076"/>
    </source>
</evidence>
<keyword evidence="3" id="KW-1185">Reference proteome</keyword>
<organism evidence="2 3">
    <name type="scientific">Carnegiea gigantea</name>
    <dbReference type="NCBI Taxonomy" id="171969"/>
    <lineage>
        <taxon>Eukaryota</taxon>
        <taxon>Viridiplantae</taxon>
        <taxon>Streptophyta</taxon>
        <taxon>Embryophyta</taxon>
        <taxon>Tracheophyta</taxon>
        <taxon>Spermatophyta</taxon>
        <taxon>Magnoliopsida</taxon>
        <taxon>eudicotyledons</taxon>
        <taxon>Gunneridae</taxon>
        <taxon>Pentapetalae</taxon>
        <taxon>Caryophyllales</taxon>
        <taxon>Cactineae</taxon>
        <taxon>Cactaceae</taxon>
        <taxon>Cactoideae</taxon>
        <taxon>Echinocereeae</taxon>
        <taxon>Carnegiea</taxon>
    </lineage>
</organism>